<dbReference type="AlphaFoldDB" id="A0A1Q5THG3"/>
<proteinExistence type="predicted"/>
<protein>
    <submittedName>
        <fullName evidence="2">Uncharacterized protein</fullName>
    </submittedName>
</protein>
<feature type="region of interest" description="Disordered" evidence="1">
    <location>
        <begin position="163"/>
        <end position="186"/>
    </location>
</feature>
<organism evidence="2 3">
    <name type="scientific">Penicillium subrubescens</name>
    <dbReference type="NCBI Taxonomy" id="1316194"/>
    <lineage>
        <taxon>Eukaryota</taxon>
        <taxon>Fungi</taxon>
        <taxon>Dikarya</taxon>
        <taxon>Ascomycota</taxon>
        <taxon>Pezizomycotina</taxon>
        <taxon>Eurotiomycetes</taxon>
        <taxon>Eurotiomycetidae</taxon>
        <taxon>Eurotiales</taxon>
        <taxon>Aspergillaceae</taxon>
        <taxon>Penicillium</taxon>
    </lineage>
</organism>
<gene>
    <name evidence="2" type="ORF">PENSUB_8330</name>
</gene>
<evidence type="ECO:0000313" key="2">
    <source>
        <dbReference type="EMBL" id="OKO99677.1"/>
    </source>
</evidence>
<evidence type="ECO:0000256" key="1">
    <source>
        <dbReference type="SAM" id="MobiDB-lite"/>
    </source>
</evidence>
<keyword evidence="3" id="KW-1185">Reference proteome</keyword>
<sequence>MELYANFYILILIENAPNSENIGKQASPSGLATLTAASVQRFERAFYLSIPVLQQLQKHDAADHVDFPSYIFWDNSVLLNWRAVKPANIQNFGAFFEELETVTWRFLVFDNTSTRFTGIDIYSIIEHFYHWPPVLSDNTLSFIATIKKANDAREGLSRLNADLGPRGRNRVRAPSRPEGLLVSRSD</sequence>
<dbReference type="EMBL" id="MNBE01000655">
    <property type="protein sequence ID" value="OKO99677.1"/>
    <property type="molecule type" value="Genomic_DNA"/>
</dbReference>
<name>A0A1Q5THG3_9EURO</name>
<comment type="caution">
    <text evidence="2">The sequence shown here is derived from an EMBL/GenBank/DDBJ whole genome shotgun (WGS) entry which is preliminary data.</text>
</comment>
<evidence type="ECO:0000313" key="3">
    <source>
        <dbReference type="Proteomes" id="UP000186955"/>
    </source>
</evidence>
<reference evidence="2 3" key="1">
    <citation type="submission" date="2016-10" db="EMBL/GenBank/DDBJ databases">
        <title>Genome sequence of the ascomycete fungus Penicillium subrubescens.</title>
        <authorList>
            <person name="De Vries R.P."/>
            <person name="Peng M."/>
            <person name="Dilokpimol A."/>
            <person name="Hilden K."/>
            <person name="Makela M.R."/>
            <person name="Grigoriev I."/>
            <person name="Riley R."/>
            <person name="Granchi Z."/>
        </authorList>
    </citation>
    <scope>NUCLEOTIDE SEQUENCE [LARGE SCALE GENOMIC DNA]</scope>
    <source>
        <strain evidence="2 3">CBS 132785</strain>
    </source>
</reference>
<accession>A0A1Q5THG3</accession>
<dbReference type="Proteomes" id="UP000186955">
    <property type="component" value="Unassembled WGS sequence"/>
</dbReference>